<dbReference type="SUPFAM" id="SSF52540">
    <property type="entry name" value="P-loop containing nucleoside triphosphate hydrolases"/>
    <property type="match status" value="2"/>
</dbReference>
<keyword evidence="2" id="KW-0963">Cytoplasm</keyword>
<evidence type="ECO:0000259" key="7">
    <source>
        <dbReference type="SMART" id="SM00382"/>
    </source>
</evidence>
<organism evidence="8 9">
    <name type="scientific">Thalassiosira pseudonana</name>
    <name type="common">Marine diatom</name>
    <name type="synonym">Cyclotella nana</name>
    <dbReference type="NCBI Taxonomy" id="35128"/>
    <lineage>
        <taxon>Eukaryota</taxon>
        <taxon>Sar</taxon>
        <taxon>Stramenopiles</taxon>
        <taxon>Ochrophyta</taxon>
        <taxon>Bacillariophyta</taxon>
        <taxon>Coscinodiscophyceae</taxon>
        <taxon>Thalassiosirophycidae</taxon>
        <taxon>Thalassiosirales</taxon>
        <taxon>Thalassiosiraceae</taxon>
        <taxon>Thalassiosira</taxon>
    </lineage>
</organism>
<name>B8BRM8_THAPS</name>
<dbReference type="Pfam" id="PF00004">
    <property type="entry name" value="AAA"/>
    <property type="match status" value="2"/>
</dbReference>
<dbReference type="Gene3D" id="3.40.50.300">
    <property type="entry name" value="P-loop containing nucleotide triphosphate hydrolases"/>
    <property type="match status" value="2"/>
</dbReference>
<accession>B8BRM8</accession>
<dbReference type="STRING" id="35128.B8BRM8"/>
<dbReference type="InterPro" id="IPR050168">
    <property type="entry name" value="AAA_ATPase_domain"/>
</dbReference>
<dbReference type="PANTHER" id="PTHR23077">
    <property type="entry name" value="AAA-FAMILY ATPASE"/>
    <property type="match status" value="1"/>
</dbReference>
<evidence type="ECO:0000313" key="9">
    <source>
        <dbReference type="Proteomes" id="UP000001449"/>
    </source>
</evidence>
<feature type="domain" description="AAA+ ATPase" evidence="7">
    <location>
        <begin position="283"/>
        <end position="422"/>
    </location>
</feature>
<dbReference type="PANTHER" id="PTHR23077:SF12">
    <property type="entry name" value="PEROXISOMAL ATPASE PEX1"/>
    <property type="match status" value="1"/>
</dbReference>
<dbReference type="InterPro" id="IPR027417">
    <property type="entry name" value="P-loop_NTPase"/>
</dbReference>
<dbReference type="RefSeq" id="XP_002286346.1">
    <property type="nucleotide sequence ID" value="XM_002286310.1"/>
</dbReference>
<evidence type="ECO:0000256" key="6">
    <source>
        <dbReference type="SAM" id="MobiDB-lite"/>
    </source>
</evidence>
<dbReference type="InterPro" id="IPR003593">
    <property type="entry name" value="AAA+_ATPase"/>
</dbReference>
<dbReference type="KEGG" id="tps:THAPSDRAFT_261072"/>
<dbReference type="GO" id="GO:0005524">
    <property type="term" value="F:ATP binding"/>
    <property type="evidence" value="ECO:0007669"/>
    <property type="project" value="UniProtKB-KW"/>
</dbReference>
<dbReference type="GO" id="GO:0016558">
    <property type="term" value="P:protein import into peroxisome matrix"/>
    <property type="evidence" value="ECO:0000318"/>
    <property type="project" value="GO_Central"/>
</dbReference>
<dbReference type="GO" id="GO:0005829">
    <property type="term" value="C:cytosol"/>
    <property type="evidence" value="ECO:0000318"/>
    <property type="project" value="GO_Central"/>
</dbReference>
<protein>
    <submittedName>
        <fullName evidence="8">Peroxisome biosynthesis protein</fullName>
    </submittedName>
</protein>
<dbReference type="PROSITE" id="PS00674">
    <property type="entry name" value="AAA"/>
    <property type="match status" value="1"/>
</dbReference>
<evidence type="ECO:0000256" key="1">
    <source>
        <dbReference type="ARBA" id="ARBA00004496"/>
    </source>
</evidence>
<comment type="subcellular location">
    <subcellularLocation>
        <location evidence="1">Cytoplasm</location>
    </subcellularLocation>
</comment>
<evidence type="ECO:0000256" key="2">
    <source>
        <dbReference type="ARBA" id="ARBA00022490"/>
    </source>
</evidence>
<dbReference type="GO" id="GO:0005778">
    <property type="term" value="C:peroxisomal membrane"/>
    <property type="evidence" value="ECO:0000318"/>
    <property type="project" value="GO_Central"/>
</dbReference>
<sequence length="572" mass="63478">MITGEEGCGKTHLAIKSAKQLAFSQMCAIVYLDCKKLQATPRSTLTSILEEIQICFHEATLQQPSVLILDDLDSLVPNVESADGDDDGSIQQQQLNPSLINQVQVIVNHLKGVVLLCTCREKDSLSLRFRESGLMHSIVEVPTLNSHQRTEFLCQGLLGESIGTSQLPQLLTRLGKATDGFRPHDLTIITQRISDAINLRDLNAVDTATDTNSTKAPILESDIASVFEDFTPLSQQSVDITHNECQVNWSSIGGLFDAKEDLHDVIIHPTKFKQIYNNAPIALPTGVLIFGYPGSGKSFTVPSLAKRCNLNLIRCNGPELLDRYIGASEAKVRQLFARAMAAAPAMIFFDEFDALAPQRGSDHTGVTDRVVNMLLTLLDGAERDKKAHQIFVVAATSRPDKIDKALLRPGRLEKHVFFGYPESLAEWNSIFASILTTRHVDQDVTRLQKDGDFYSFFCKDVLHAKEFSAADMKAVLDTAHLLCVHEILDDNVTSAIDKTNSEGCKEHRVVICTRHISEAIKRTRPSLLPKDRMMLQHYYAPFMAGHIKSASWNPTQSDKSDSEGRRLKTSLR</sequence>
<dbReference type="eggNOG" id="KOG0735">
    <property type="taxonomic scope" value="Eukaryota"/>
</dbReference>
<dbReference type="Proteomes" id="UP000001449">
    <property type="component" value="Chromosome 1"/>
</dbReference>
<dbReference type="InParanoid" id="B8BRM8"/>
<evidence type="ECO:0000256" key="5">
    <source>
        <dbReference type="RuleBase" id="RU003651"/>
    </source>
</evidence>
<evidence type="ECO:0000313" key="8">
    <source>
        <dbReference type="EMBL" id="EED95987.1"/>
    </source>
</evidence>
<proteinExistence type="inferred from homology"/>
<reference evidence="8 9" key="1">
    <citation type="journal article" date="2004" name="Science">
        <title>The genome of the diatom Thalassiosira pseudonana: ecology, evolution, and metabolism.</title>
        <authorList>
            <person name="Armbrust E.V."/>
            <person name="Berges J.A."/>
            <person name="Bowler C."/>
            <person name="Green B.R."/>
            <person name="Martinez D."/>
            <person name="Putnam N.H."/>
            <person name="Zhou S."/>
            <person name="Allen A.E."/>
            <person name="Apt K.E."/>
            <person name="Bechner M."/>
            <person name="Brzezinski M.A."/>
            <person name="Chaal B.K."/>
            <person name="Chiovitti A."/>
            <person name="Davis A.K."/>
            <person name="Demarest M.S."/>
            <person name="Detter J.C."/>
            <person name="Glavina T."/>
            <person name="Goodstein D."/>
            <person name="Hadi M.Z."/>
            <person name="Hellsten U."/>
            <person name="Hildebrand M."/>
            <person name="Jenkins B.D."/>
            <person name="Jurka J."/>
            <person name="Kapitonov V.V."/>
            <person name="Kroger N."/>
            <person name="Lau W.W."/>
            <person name="Lane T.W."/>
            <person name="Larimer F.W."/>
            <person name="Lippmeier J.C."/>
            <person name="Lucas S."/>
            <person name="Medina M."/>
            <person name="Montsant A."/>
            <person name="Obornik M."/>
            <person name="Parker M.S."/>
            <person name="Palenik B."/>
            <person name="Pazour G.J."/>
            <person name="Richardson P.M."/>
            <person name="Rynearson T.A."/>
            <person name="Saito M.A."/>
            <person name="Schwartz D.C."/>
            <person name="Thamatrakoln K."/>
            <person name="Valentin K."/>
            <person name="Vardi A."/>
            <person name="Wilkerson F.P."/>
            <person name="Rokhsar D.S."/>
        </authorList>
    </citation>
    <scope>NUCLEOTIDE SEQUENCE [LARGE SCALE GENOMIC DNA]</scope>
    <source>
        <strain evidence="8 9">CCMP1335</strain>
    </source>
</reference>
<keyword evidence="9" id="KW-1185">Reference proteome</keyword>
<dbReference type="SMART" id="SM00382">
    <property type="entry name" value="AAA"/>
    <property type="match status" value="2"/>
</dbReference>
<dbReference type="Gene3D" id="1.10.8.60">
    <property type="match status" value="1"/>
</dbReference>
<reference evidence="8 9" key="2">
    <citation type="journal article" date="2008" name="Nature">
        <title>The Phaeodactylum genome reveals the evolutionary history of diatom genomes.</title>
        <authorList>
            <person name="Bowler C."/>
            <person name="Allen A.E."/>
            <person name="Badger J.H."/>
            <person name="Grimwood J."/>
            <person name="Jabbari K."/>
            <person name="Kuo A."/>
            <person name="Maheswari U."/>
            <person name="Martens C."/>
            <person name="Maumus F."/>
            <person name="Otillar R.P."/>
            <person name="Rayko E."/>
            <person name="Salamov A."/>
            <person name="Vandepoele K."/>
            <person name="Beszteri B."/>
            <person name="Gruber A."/>
            <person name="Heijde M."/>
            <person name="Katinka M."/>
            <person name="Mock T."/>
            <person name="Valentin K."/>
            <person name="Verret F."/>
            <person name="Berges J.A."/>
            <person name="Brownlee C."/>
            <person name="Cadoret J.P."/>
            <person name="Chiovitti A."/>
            <person name="Choi C.J."/>
            <person name="Coesel S."/>
            <person name="De Martino A."/>
            <person name="Detter J.C."/>
            <person name="Durkin C."/>
            <person name="Falciatore A."/>
            <person name="Fournet J."/>
            <person name="Haruta M."/>
            <person name="Huysman M.J."/>
            <person name="Jenkins B.D."/>
            <person name="Jiroutova K."/>
            <person name="Jorgensen R.E."/>
            <person name="Joubert Y."/>
            <person name="Kaplan A."/>
            <person name="Kroger N."/>
            <person name="Kroth P.G."/>
            <person name="La Roche J."/>
            <person name="Lindquist E."/>
            <person name="Lommer M."/>
            <person name="Martin-Jezequel V."/>
            <person name="Lopez P.J."/>
            <person name="Lucas S."/>
            <person name="Mangogna M."/>
            <person name="McGinnis K."/>
            <person name="Medlin L.K."/>
            <person name="Montsant A."/>
            <person name="Oudot-Le Secq M.P."/>
            <person name="Napoli C."/>
            <person name="Obornik M."/>
            <person name="Parker M.S."/>
            <person name="Petit J.L."/>
            <person name="Porcel B.M."/>
            <person name="Poulsen N."/>
            <person name="Robison M."/>
            <person name="Rychlewski L."/>
            <person name="Rynearson T.A."/>
            <person name="Schmutz J."/>
            <person name="Shapiro H."/>
            <person name="Siaut M."/>
            <person name="Stanley M."/>
            <person name="Sussman M.R."/>
            <person name="Taylor A.R."/>
            <person name="Vardi A."/>
            <person name="von Dassow P."/>
            <person name="Vyverman W."/>
            <person name="Willis A."/>
            <person name="Wyrwicz L.S."/>
            <person name="Rokhsar D.S."/>
            <person name="Weissenbach J."/>
            <person name="Armbrust E.V."/>
            <person name="Green B.R."/>
            <person name="Van de Peer Y."/>
            <person name="Grigoriev I.V."/>
        </authorList>
    </citation>
    <scope>NUCLEOTIDE SEQUENCE [LARGE SCALE GENOMIC DNA]</scope>
    <source>
        <strain evidence="8 9">CCMP1335</strain>
    </source>
</reference>
<dbReference type="GeneID" id="7445528"/>
<dbReference type="GO" id="GO:0016887">
    <property type="term" value="F:ATP hydrolysis activity"/>
    <property type="evidence" value="ECO:0000318"/>
    <property type="project" value="GO_Central"/>
</dbReference>
<feature type="domain" description="AAA+ ATPase" evidence="7">
    <location>
        <begin position="1"/>
        <end position="140"/>
    </location>
</feature>
<evidence type="ECO:0000256" key="4">
    <source>
        <dbReference type="ARBA" id="ARBA00022840"/>
    </source>
</evidence>
<dbReference type="InterPro" id="IPR003959">
    <property type="entry name" value="ATPase_AAA_core"/>
</dbReference>
<keyword evidence="4 5" id="KW-0067">ATP-binding</keyword>
<evidence type="ECO:0000256" key="3">
    <source>
        <dbReference type="ARBA" id="ARBA00022741"/>
    </source>
</evidence>
<gene>
    <name evidence="8" type="ORF">THAPSDRAFT_261072</name>
</gene>
<comment type="similarity">
    <text evidence="5">Belongs to the AAA ATPase family.</text>
</comment>
<dbReference type="HOGENOM" id="CLU_000688_8_3_1"/>
<dbReference type="InterPro" id="IPR003960">
    <property type="entry name" value="ATPase_AAA_CS"/>
</dbReference>
<dbReference type="GO" id="GO:0043335">
    <property type="term" value="P:protein unfolding"/>
    <property type="evidence" value="ECO:0000318"/>
    <property type="project" value="GO_Central"/>
</dbReference>
<dbReference type="EMBL" id="CM000638">
    <property type="protein sequence ID" value="EED95987.1"/>
    <property type="molecule type" value="Genomic_DNA"/>
</dbReference>
<keyword evidence="3 5" id="KW-0547">Nucleotide-binding</keyword>
<dbReference type="PaxDb" id="35128-Thaps261072"/>
<feature type="region of interest" description="Disordered" evidence="6">
    <location>
        <begin position="551"/>
        <end position="572"/>
    </location>
</feature>
<dbReference type="AlphaFoldDB" id="B8BRM8"/>
<dbReference type="FunFam" id="3.40.50.300:FF:001054">
    <property type="entry name" value="ATPase, AAA family, putative"/>
    <property type="match status" value="1"/>
</dbReference>